<evidence type="ECO:0000256" key="3">
    <source>
        <dbReference type="ARBA" id="ARBA00023163"/>
    </source>
</evidence>
<evidence type="ECO:0000256" key="2">
    <source>
        <dbReference type="ARBA" id="ARBA00023125"/>
    </source>
</evidence>
<dbReference type="InterPro" id="IPR050204">
    <property type="entry name" value="AraC_XylS_family_regulators"/>
</dbReference>
<evidence type="ECO:0000313" key="5">
    <source>
        <dbReference type="EMBL" id="GHD15455.1"/>
    </source>
</evidence>
<dbReference type="AlphaFoldDB" id="A0A919CFC2"/>
<proteinExistence type="predicted"/>
<organism evidence="5 6">
    <name type="scientific">Streptomyces finlayi</name>
    <dbReference type="NCBI Taxonomy" id="67296"/>
    <lineage>
        <taxon>Bacteria</taxon>
        <taxon>Bacillati</taxon>
        <taxon>Actinomycetota</taxon>
        <taxon>Actinomycetes</taxon>
        <taxon>Kitasatosporales</taxon>
        <taxon>Streptomycetaceae</taxon>
        <taxon>Streptomyces</taxon>
    </lineage>
</organism>
<dbReference type="InterPro" id="IPR009057">
    <property type="entry name" value="Homeodomain-like_sf"/>
</dbReference>
<dbReference type="PROSITE" id="PS01124">
    <property type="entry name" value="HTH_ARAC_FAMILY_2"/>
    <property type="match status" value="1"/>
</dbReference>
<dbReference type="PROSITE" id="PS00041">
    <property type="entry name" value="HTH_ARAC_FAMILY_1"/>
    <property type="match status" value="1"/>
</dbReference>
<keyword evidence="1" id="KW-0805">Transcription regulation</keyword>
<name>A0A919CFC2_9ACTN</name>
<dbReference type="Proteomes" id="UP000638353">
    <property type="component" value="Unassembled WGS sequence"/>
</dbReference>
<evidence type="ECO:0000313" key="6">
    <source>
        <dbReference type="Proteomes" id="UP000638353"/>
    </source>
</evidence>
<dbReference type="PANTHER" id="PTHR46796:SF13">
    <property type="entry name" value="HTH-TYPE TRANSCRIPTIONAL ACTIVATOR RHAS"/>
    <property type="match status" value="1"/>
</dbReference>
<dbReference type="GO" id="GO:0043565">
    <property type="term" value="F:sequence-specific DNA binding"/>
    <property type="evidence" value="ECO:0007669"/>
    <property type="project" value="InterPro"/>
</dbReference>
<dbReference type="GO" id="GO:0003700">
    <property type="term" value="F:DNA-binding transcription factor activity"/>
    <property type="evidence" value="ECO:0007669"/>
    <property type="project" value="InterPro"/>
</dbReference>
<feature type="domain" description="HTH araC/xylS-type" evidence="4">
    <location>
        <begin position="226"/>
        <end position="324"/>
    </location>
</feature>
<evidence type="ECO:0000259" key="4">
    <source>
        <dbReference type="PROSITE" id="PS01124"/>
    </source>
</evidence>
<accession>A0A919CFC2</accession>
<dbReference type="PANTHER" id="PTHR46796">
    <property type="entry name" value="HTH-TYPE TRANSCRIPTIONAL ACTIVATOR RHAS-RELATED"/>
    <property type="match status" value="1"/>
</dbReference>
<dbReference type="Pfam" id="PF12833">
    <property type="entry name" value="HTH_18"/>
    <property type="match status" value="1"/>
</dbReference>
<reference evidence="5" key="1">
    <citation type="journal article" date="2014" name="Int. J. Syst. Evol. Microbiol.">
        <title>Complete genome sequence of Corynebacterium casei LMG S-19264T (=DSM 44701T), isolated from a smear-ripened cheese.</title>
        <authorList>
            <consortium name="US DOE Joint Genome Institute (JGI-PGF)"/>
            <person name="Walter F."/>
            <person name="Albersmeier A."/>
            <person name="Kalinowski J."/>
            <person name="Ruckert C."/>
        </authorList>
    </citation>
    <scope>NUCLEOTIDE SEQUENCE</scope>
    <source>
        <strain evidence="5">JCM 4637</strain>
    </source>
</reference>
<keyword evidence="2" id="KW-0238">DNA-binding</keyword>
<comment type="caution">
    <text evidence="5">The sequence shown here is derived from an EMBL/GenBank/DDBJ whole genome shotgun (WGS) entry which is preliminary data.</text>
</comment>
<dbReference type="SMART" id="SM00342">
    <property type="entry name" value="HTH_ARAC"/>
    <property type="match status" value="1"/>
</dbReference>
<gene>
    <name evidence="5" type="ORF">GCM10010334_75570</name>
</gene>
<sequence>MTVSSHDVYVDPMDALTDLLRTVHTDGAILRRSVTAPPWSVAHDSAAPLTLYAVLRGRAWVVVPGEEPVLLAPGDTAVVRGPGPHHIADAPDTPPRVRVHDALHCTLTHDGSELPESATPRLGPRTYGPDPDAPVALVTGAHRVAGSVGRRLLDALPPLLTVPAGDSSATLLTLLTEELDRELPGQQTVLDRLLDLLLVRTLRAWFARPQARPPAWYAALGDPVAGAALKAMHGDPAHPWTVASLAARAGVSRAGLARRFTALVGEPPLSYLTHWRMTLATDLLREPGATVASVARQVGYTNAFAFSTAYKRTLGISPSRTATTPGPA</sequence>
<dbReference type="InterPro" id="IPR018062">
    <property type="entry name" value="HTH_AraC-typ_CS"/>
</dbReference>
<evidence type="ECO:0000256" key="1">
    <source>
        <dbReference type="ARBA" id="ARBA00023015"/>
    </source>
</evidence>
<dbReference type="InterPro" id="IPR032783">
    <property type="entry name" value="AraC_lig"/>
</dbReference>
<protein>
    <submittedName>
        <fullName evidence="5">AraC family transcriptional regulator</fullName>
    </submittedName>
</protein>
<dbReference type="Pfam" id="PF12852">
    <property type="entry name" value="Cupin_6"/>
    <property type="match status" value="1"/>
</dbReference>
<reference evidence="5" key="2">
    <citation type="submission" date="2020-09" db="EMBL/GenBank/DDBJ databases">
        <authorList>
            <person name="Sun Q."/>
            <person name="Ohkuma M."/>
        </authorList>
    </citation>
    <scope>NUCLEOTIDE SEQUENCE</scope>
    <source>
        <strain evidence="5">JCM 4637</strain>
    </source>
</reference>
<dbReference type="Gene3D" id="1.10.10.60">
    <property type="entry name" value="Homeodomain-like"/>
    <property type="match status" value="2"/>
</dbReference>
<dbReference type="EMBL" id="BMVC01000023">
    <property type="protein sequence ID" value="GHD15455.1"/>
    <property type="molecule type" value="Genomic_DNA"/>
</dbReference>
<dbReference type="InterPro" id="IPR018060">
    <property type="entry name" value="HTH_AraC"/>
</dbReference>
<dbReference type="SUPFAM" id="SSF46689">
    <property type="entry name" value="Homeodomain-like"/>
    <property type="match status" value="2"/>
</dbReference>
<keyword evidence="3" id="KW-0804">Transcription</keyword>